<accession>A0ABQ9JPL0</accession>
<dbReference type="PROSITE" id="PS50853">
    <property type="entry name" value="FN3"/>
    <property type="match status" value="1"/>
</dbReference>
<dbReference type="CDD" id="cd00063">
    <property type="entry name" value="FN3"/>
    <property type="match status" value="1"/>
</dbReference>
<dbReference type="EMBL" id="JAPWTJ010000283">
    <property type="protein sequence ID" value="KAJ8980146.1"/>
    <property type="molecule type" value="Genomic_DNA"/>
</dbReference>
<name>A0ABQ9JPL0_9CUCU</name>
<keyword evidence="1" id="KW-0677">Repeat</keyword>
<protein>
    <recommendedName>
        <fullName evidence="3">Fibronectin type-III domain-containing protein</fullName>
    </recommendedName>
</protein>
<dbReference type="Proteomes" id="UP001162164">
    <property type="component" value="Unassembled WGS sequence"/>
</dbReference>
<dbReference type="InterPro" id="IPR013783">
    <property type="entry name" value="Ig-like_fold"/>
</dbReference>
<dbReference type="SUPFAM" id="SSF49265">
    <property type="entry name" value="Fibronectin type III"/>
    <property type="match status" value="1"/>
</dbReference>
<evidence type="ECO:0000256" key="2">
    <source>
        <dbReference type="ARBA" id="ARBA00023157"/>
    </source>
</evidence>
<dbReference type="InterPro" id="IPR051622">
    <property type="entry name" value="R-tyr_protein_phosphatases"/>
</dbReference>
<dbReference type="InterPro" id="IPR036116">
    <property type="entry name" value="FN3_sf"/>
</dbReference>
<keyword evidence="5" id="KW-1185">Reference proteome</keyword>
<dbReference type="InterPro" id="IPR003961">
    <property type="entry name" value="FN3_dom"/>
</dbReference>
<organism evidence="4 5">
    <name type="scientific">Molorchus minor</name>
    <dbReference type="NCBI Taxonomy" id="1323400"/>
    <lineage>
        <taxon>Eukaryota</taxon>
        <taxon>Metazoa</taxon>
        <taxon>Ecdysozoa</taxon>
        <taxon>Arthropoda</taxon>
        <taxon>Hexapoda</taxon>
        <taxon>Insecta</taxon>
        <taxon>Pterygota</taxon>
        <taxon>Neoptera</taxon>
        <taxon>Endopterygota</taxon>
        <taxon>Coleoptera</taxon>
        <taxon>Polyphaga</taxon>
        <taxon>Cucujiformia</taxon>
        <taxon>Chrysomeloidea</taxon>
        <taxon>Cerambycidae</taxon>
        <taxon>Lamiinae</taxon>
        <taxon>Monochamini</taxon>
        <taxon>Molorchus</taxon>
    </lineage>
</organism>
<evidence type="ECO:0000256" key="1">
    <source>
        <dbReference type="ARBA" id="ARBA00022737"/>
    </source>
</evidence>
<dbReference type="Gene3D" id="2.60.40.10">
    <property type="entry name" value="Immunoglobulins"/>
    <property type="match status" value="1"/>
</dbReference>
<reference evidence="4" key="1">
    <citation type="journal article" date="2023" name="Insect Mol. Biol.">
        <title>Genome sequencing provides insights into the evolution of gene families encoding plant cell wall-degrading enzymes in longhorned beetles.</title>
        <authorList>
            <person name="Shin N.R."/>
            <person name="Okamura Y."/>
            <person name="Kirsch R."/>
            <person name="Pauchet Y."/>
        </authorList>
    </citation>
    <scope>NUCLEOTIDE SEQUENCE</scope>
    <source>
        <strain evidence="4">MMC_N1</strain>
    </source>
</reference>
<dbReference type="PANTHER" id="PTHR24051">
    <property type="entry name" value="SUSHI DOMAIN-CONTAINING PROTEIN 1"/>
    <property type="match status" value="1"/>
</dbReference>
<feature type="domain" description="Fibronectin type-III" evidence="3">
    <location>
        <begin position="1"/>
        <end position="100"/>
    </location>
</feature>
<dbReference type="PANTHER" id="PTHR24051:SF9">
    <property type="entry name" value="FIBRONECTIN TYPE-III DOMAIN-CONTAINING PROTEIN"/>
    <property type="match status" value="1"/>
</dbReference>
<keyword evidence="2" id="KW-1015">Disulfide bond</keyword>
<proteinExistence type="predicted"/>
<dbReference type="Pfam" id="PF00041">
    <property type="entry name" value="fn3"/>
    <property type="match status" value="1"/>
</dbReference>
<gene>
    <name evidence="4" type="ORF">NQ317_014640</name>
</gene>
<sequence>MPAVINLNYSVSTNRINLTWQKPKNSYCTITSYSINCKLVGSVNCPYKSATDYTRHSKDPSYELRDLKPYSIYEVIVAALGDIGSGEASAINVTTKAIETLSKNEIPQIIGKSINPWNVDVYLSQIRCEDIQGPIHLLFETQCLSQWCSAKDNRRTISYKYPQSYITLRSLIPYTNYSVVMKVSRHSDFKDYRSVSDNFTTNSSVPGNITDVLVTSRDEKIYIL</sequence>
<evidence type="ECO:0000313" key="5">
    <source>
        <dbReference type="Proteomes" id="UP001162164"/>
    </source>
</evidence>
<comment type="caution">
    <text evidence="4">The sequence shown here is derived from an EMBL/GenBank/DDBJ whole genome shotgun (WGS) entry which is preliminary data.</text>
</comment>
<evidence type="ECO:0000259" key="3">
    <source>
        <dbReference type="PROSITE" id="PS50853"/>
    </source>
</evidence>
<evidence type="ECO:0000313" key="4">
    <source>
        <dbReference type="EMBL" id="KAJ8980146.1"/>
    </source>
</evidence>
<dbReference type="SMART" id="SM00060">
    <property type="entry name" value="FN3"/>
    <property type="match status" value="1"/>
</dbReference>